<protein>
    <submittedName>
        <fullName evidence="2">Uncharacterized Fe-S protein</fullName>
    </submittedName>
</protein>
<organism evidence="2 3">
    <name type="scientific">Marinactinospora thermotolerans DSM 45154</name>
    <dbReference type="NCBI Taxonomy" id="1122192"/>
    <lineage>
        <taxon>Bacteria</taxon>
        <taxon>Bacillati</taxon>
        <taxon>Actinomycetota</taxon>
        <taxon>Actinomycetes</taxon>
        <taxon>Streptosporangiales</taxon>
        <taxon>Nocardiopsidaceae</taxon>
        <taxon>Marinactinospora</taxon>
    </lineage>
</organism>
<dbReference type="OrthoDB" id="3290158at2"/>
<name>A0A1T4RQ52_9ACTN</name>
<dbReference type="AlphaFoldDB" id="A0A1T4RQ52"/>
<evidence type="ECO:0000313" key="3">
    <source>
        <dbReference type="Proteomes" id="UP000190637"/>
    </source>
</evidence>
<dbReference type="GO" id="GO:0051537">
    <property type="term" value="F:2 iron, 2 sulfur cluster binding"/>
    <property type="evidence" value="ECO:0007669"/>
    <property type="project" value="InterPro"/>
</dbReference>
<dbReference type="STRING" id="1122192.SAMN02745673_02884"/>
<proteinExistence type="predicted"/>
<gene>
    <name evidence="2" type="ORF">SAMN02745673_02884</name>
</gene>
<dbReference type="RefSeq" id="WP_078762191.1">
    <property type="nucleotide sequence ID" value="NZ_FUWS01000007.1"/>
</dbReference>
<evidence type="ECO:0000259" key="1">
    <source>
        <dbReference type="Pfam" id="PF11575"/>
    </source>
</evidence>
<dbReference type="EMBL" id="FUWS01000007">
    <property type="protein sequence ID" value="SKA18130.1"/>
    <property type="molecule type" value="Genomic_DNA"/>
</dbReference>
<evidence type="ECO:0000313" key="2">
    <source>
        <dbReference type="EMBL" id="SKA18130.1"/>
    </source>
</evidence>
<dbReference type="Pfam" id="PF11575">
    <property type="entry name" value="FhuF_C"/>
    <property type="match status" value="1"/>
</dbReference>
<reference evidence="2 3" key="1">
    <citation type="submission" date="2017-02" db="EMBL/GenBank/DDBJ databases">
        <authorList>
            <person name="Peterson S.W."/>
        </authorList>
    </citation>
    <scope>NUCLEOTIDE SEQUENCE [LARGE SCALE GENOMIC DNA]</scope>
    <source>
        <strain evidence="2 3">DSM 45154</strain>
    </source>
</reference>
<dbReference type="InterPro" id="IPR024726">
    <property type="entry name" value="FhuF_C"/>
</dbReference>
<dbReference type="Proteomes" id="UP000190637">
    <property type="component" value="Unassembled WGS sequence"/>
</dbReference>
<accession>A0A1T4RQ52</accession>
<keyword evidence="3" id="KW-1185">Reference proteome</keyword>
<sequence length="271" mass="28975">MTTGPVTGAEDVPRDRALSDADTAELIDDVDALGGFFSLSTTLPDTPDLYSFARLYATPALVDARIETVRRRHEPAEARVAASIMFLGLAARLVSPALAAACRGALVELPATSLYRCGSQTGPERLHLAEARATVLDPSDPATAAAGLRRTVVEEHLRPLVAAVRGRVRVAERLLWGNAASAVGGAVWMLSRRWPRQADTAEAIADALIGSGPMAGLGTVEHPFPARPERFFARRSCCLFYRAPRGDMCGDCSLLDRAELAARWRAELAAS</sequence>
<feature type="domain" description="Ferric siderophore reductase C-terminal" evidence="1">
    <location>
        <begin position="234"/>
        <end position="252"/>
    </location>
</feature>